<feature type="compositionally biased region" description="Basic and acidic residues" evidence="2">
    <location>
        <begin position="568"/>
        <end position="598"/>
    </location>
</feature>
<feature type="region of interest" description="Disordered" evidence="2">
    <location>
        <begin position="1"/>
        <end position="144"/>
    </location>
</feature>
<feature type="coiled-coil region" evidence="1">
    <location>
        <begin position="1214"/>
        <end position="1297"/>
    </location>
</feature>
<dbReference type="GeneID" id="8248650"/>
<keyword evidence="3" id="KW-0472">Membrane</keyword>
<dbReference type="OMA" id="EWKTEEC"/>
<keyword evidence="3" id="KW-0812">Transmembrane</keyword>
<feature type="region of interest" description="Disordered" evidence="2">
    <location>
        <begin position="801"/>
        <end position="821"/>
    </location>
</feature>
<feature type="compositionally biased region" description="Basic and acidic residues" evidence="2">
    <location>
        <begin position="316"/>
        <end position="356"/>
    </location>
</feature>
<feature type="compositionally biased region" description="Basic and acidic residues" evidence="2">
    <location>
        <begin position="126"/>
        <end position="136"/>
    </location>
</feature>
<evidence type="ECO:0000256" key="3">
    <source>
        <dbReference type="SAM" id="Phobius"/>
    </source>
</evidence>
<gene>
    <name evidence="4" type="ORF">MICPUN_63550</name>
</gene>
<feature type="region of interest" description="Disordered" evidence="2">
    <location>
        <begin position="568"/>
        <end position="607"/>
    </location>
</feature>
<reference evidence="4 5" key="1">
    <citation type="journal article" date="2009" name="Science">
        <title>Green evolution and dynamic adaptations revealed by genomes of the marine picoeukaryotes Micromonas.</title>
        <authorList>
            <person name="Worden A.Z."/>
            <person name="Lee J.H."/>
            <person name="Mock T."/>
            <person name="Rouze P."/>
            <person name="Simmons M.P."/>
            <person name="Aerts A.L."/>
            <person name="Allen A.E."/>
            <person name="Cuvelier M.L."/>
            <person name="Derelle E."/>
            <person name="Everett M.V."/>
            <person name="Foulon E."/>
            <person name="Grimwood J."/>
            <person name="Gundlach H."/>
            <person name="Henrissat B."/>
            <person name="Napoli C."/>
            <person name="McDonald S.M."/>
            <person name="Parker M.S."/>
            <person name="Rombauts S."/>
            <person name="Salamov A."/>
            <person name="Von Dassow P."/>
            <person name="Badger J.H."/>
            <person name="Coutinho P.M."/>
            <person name="Demir E."/>
            <person name="Dubchak I."/>
            <person name="Gentemann C."/>
            <person name="Eikrem W."/>
            <person name="Gready J.E."/>
            <person name="John U."/>
            <person name="Lanier W."/>
            <person name="Lindquist E.A."/>
            <person name="Lucas S."/>
            <person name="Mayer K.F."/>
            <person name="Moreau H."/>
            <person name="Not F."/>
            <person name="Otillar R."/>
            <person name="Panaud O."/>
            <person name="Pangilinan J."/>
            <person name="Paulsen I."/>
            <person name="Piegu B."/>
            <person name="Poliakov A."/>
            <person name="Robbens S."/>
            <person name="Schmutz J."/>
            <person name="Toulza E."/>
            <person name="Wyss T."/>
            <person name="Zelensky A."/>
            <person name="Zhou K."/>
            <person name="Armbrust E.V."/>
            <person name="Bhattacharya D."/>
            <person name="Goodenough U.W."/>
            <person name="Van de Peer Y."/>
            <person name="Grigoriev I.V."/>
        </authorList>
    </citation>
    <scope>NUCLEOTIDE SEQUENCE [LARGE SCALE GENOMIC DNA]</scope>
    <source>
        <strain evidence="5">RCC299 / NOUM17</strain>
    </source>
</reference>
<sequence>MSSGSSKRGIRTPDARGAPRESPRTPRHAREHAPTPPGEWVTGRRGTRPVTSPDFDPRDVAAGTGNWGMLTPTFDDRFNTPEGSWLTEPADFAGISGGPRSVAQPARAVGAARATPKPGTTPGSSRRVDSSLRREASVSAAAAAAAHTGSFAFGRYQSGVDEDDARSNVGSSSKPPSNVGRGVTWDVRSEDGPAGAIRKSPNARTSAEYPSSPDMKVRLSAAMEALRNVRTELEEKETSLGDSLAESRAMLMIANQDLDEARRLNGTLERESEDAKGRADALRKALTDALAKVESQARESAAAAAAATRLSAAEDATERAEAENQKLREALDQSESRLAEAERARKDAEKEAERRVDSIADVENELDAAHAEIDARVSRERELADQIERLCEAVLISESAEGKTAGKIDGAMSVEVARLRQELRKSEQYLRDASTRAETSGFRRAEAIAALEERAERAEVERDRLESMMRPMRDELERLTAIVNEQTGEQAGASAARERDVLLAELESQKEIVRAAMSDASKGGGANSGVDLEKLEEELRVAEAALVSSRAAERVASIEAEAARAEAAKRVENEREAARREQERMAKEHESMAEKLGESRANAAEATRRAEDLAARVQALEARCSAAESARDEAAARFAAAAAGEENLAAQLRAAKEAAEAREAELAEEVKTAKMTRLMFRWRNQATSHAFIAWRDNAADRARSRRVAEKVAGRWRRVQLSVPFNDWLDFVASVVEERRRLKEEETEARAGASERQAGEFRTQAERLVAEVSELKTRAADAEAALERATIDVSAATSRISQLEAEKEERDRRRTAENEAGENNIRYLANQLKTAEKDAAALKQAVRDASANLEESAAELERAKAAAAEREAELSRKLATAEKDSSSLKLAVRDATSKFDDATAELERVKTAAETREKRLAEEVKTAKMTRLMYRWRNQSTSHAFVAWRDNVREIARHRRVLEKVTARWRRLEISVPFDRWVEWTRAAIDARREEELERTKEDADTIRVEAEKLVAELGKFKAKARDAEESAAANEKLAKDAAAEIEKRRLSADAAEESMFKELERQRAVADDAVREAARLEALRKSETAELREKISTLEIAEREAVERFAAAAANETKLARALRDANANAEAREDELAEELRFAKLARLVHRWRNQAVTRAFAAWRRNAREVARQRRAVSKVATRWKRLALAIPFEDWRVFVDEARETRRAAEIVEHETQAERLVEELATAATARARLEEEAAQLRRRCEILDGREAEVKRLADVASSDAAELRLRCEKLDAELAEVRAKLRRSENAARIEATLGGRTPTAGRVTPTAGRVTTPAPHANSDTDSDFSESEASVPGPATRRASAASPAAVSPEPAAANNAVTSDSVTSWTPFRVQTRAVGGALQRVHKRRAMGGPGGATAVRVVAAGAWIAAFVALIVLACATMYMGDVHGGSCAGAGGGGRGAVAWTAGVLDELLSGTVRARYRPACGVARRPS</sequence>
<feature type="coiled-coil region" evidence="1">
    <location>
        <begin position="1063"/>
        <end position="1147"/>
    </location>
</feature>
<dbReference type="InParanoid" id="C1EG86"/>
<feature type="region of interest" description="Disordered" evidence="2">
    <location>
        <begin position="1300"/>
        <end position="1373"/>
    </location>
</feature>
<organism evidence="4 5">
    <name type="scientific">Micromonas commoda (strain RCC299 / NOUM17 / CCMP2709)</name>
    <name type="common">Picoplanktonic green alga</name>
    <dbReference type="NCBI Taxonomy" id="296587"/>
    <lineage>
        <taxon>Eukaryota</taxon>
        <taxon>Viridiplantae</taxon>
        <taxon>Chlorophyta</taxon>
        <taxon>Mamiellophyceae</taxon>
        <taxon>Mamiellales</taxon>
        <taxon>Mamiellaceae</taxon>
        <taxon>Micromonas</taxon>
    </lineage>
</organism>
<evidence type="ECO:0000313" key="4">
    <source>
        <dbReference type="EMBL" id="ACO66979.1"/>
    </source>
</evidence>
<feature type="region of interest" description="Disordered" evidence="2">
    <location>
        <begin position="314"/>
        <end position="356"/>
    </location>
</feature>
<feature type="coiled-coil region" evidence="1">
    <location>
        <begin position="996"/>
        <end position="1030"/>
    </location>
</feature>
<feature type="compositionally biased region" description="Low complexity" evidence="2">
    <location>
        <begin position="1351"/>
        <end position="1370"/>
    </location>
</feature>
<dbReference type="Proteomes" id="UP000002009">
    <property type="component" value="Chromosome 13"/>
</dbReference>
<accession>C1EG86</accession>
<dbReference type="EMBL" id="CP001331">
    <property type="protein sequence ID" value="ACO66979.1"/>
    <property type="molecule type" value="Genomic_DNA"/>
</dbReference>
<feature type="compositionally biased region" description="Low complexity" evidence="2">
    <location>
        <begin position="102"/>
        <end position="114"/>
    </location>
</feature>
<dbReference type="KEGG" id="mis:MICPUN_63550"/>
<name>C1EG86_MICCC</name>
<dbReference type="RefSeq" id="XP_002505721.1">
    <property type="nucleotide sequence ID" value="XM_002505675.1"/>
</dbReference>
<proteinExistence type="predicted"/>
<keyword evidence="3" id="KW-1133">Transmembrane helix</keyword>
<feature type="compositionally biased region" description="Basic and acidic residues" evidence="2">
    <location>
        <begin position="803"/>
        <end position="816"/>
    </location>
</feature>
<feature type="region of interest" description="Disordered" evidence="2">
    <location>
        <begin position="161"/>
        <end position="214"/>
    </location>
</feature>
<evidence type="ECO:0000256" key="2">
    <source>
        <dbReference type="SAM" id="MobiDB-lite"/>
    </source>
</evidence>
<keyword evidence="1" id="KW-0175">Coiled coil</keyword>
<feature type="compositionally biased region" description="Basic and acidic residues" evidence="2">
    <location>
        <begin position="11"/>
        <end position="24"/>
    </location>
</feature>
<feature type="coiled-coil region" evidence="1">
    <location>
        <begin position="416"/>
        <end position="475"/>
    </location>
</feature>
<evidence type="ECO:0000313" key="5">
    <source>
        <dbReference type="Proteomes" id="UP000002009"/>
    </source>
</evidence>
<feature type="transmembrane region" description="Helical" evidence="3">
    <location>
        <begin position="1409"/>
        <end position="1431"/>
    </location>
</feature>
<evidence type="ECO:0000256" key="1">
    <source>
        <dbReference type="SAM" id="Coils"/>
    </source>
</evidence>
<protein>
    <submittedName>
        <fullName evidence="4">Uncharacterized protein</fullName>
    </submittedName>
</protein>
<keyword evidence="5" id="KW-1185">Reference proteome</keyword>